<dbReference type="EMBL" id="AP018907">
    <property type="protein sequence ID" value="BBF92053.1"/>
    <property type="molecule type" value="Genomic_DNA"/>
</dbReference>
<protein>
    <recommendedName>
        <fullName evidence="2">Putative Na(+)/H(+) antiporter NhaA homolog</fullName>
    </recommendedName>
</protein>
<keyword evidence="5 7" id="KW-1133">Transmembrane helix</keyword>
<sequence length="121" mass="12541">MPLFALANAGVVISTSDMGQLNSLAILIGLVIGKPIGVLTFSWLAVRFGFAMRPAELGWPLLAAGALLTGIGFTMSLFIAGLAFPPDMLNASKVAILAGSLLSASLGVSTLAWLTLKNRRI</sequence>
<accession>A0A348FXM0</accession>
<dbReference type="GO" id="GO:0006885">
    <property type="term" value="P:regulation of pH"/>
    <property type="evidence" value="ECO:0007669"/>
    <property type="project" value="InterPro"/>
</dbReference>
<evidence type="ECO:0000313" key="8">
    <source>
        <dbReference type="EMBL" id="BBF92053.1"/>
    </source>
</evidence>
<dbReference type="InterPro" id="IPR023171">
    <property type="entry name" value="Na/H_antiporter_dom_sf"/>
</dbReference>
<evidence type="ECO:0000256" key="5">
    <source>
        <dbReference type="ARBA" id="ARBA00022989"/>
    </source>
</evidence>
<feature type="transmembrane region" description="Helical" evidence="7">
    <location>
        <begin position="58"/>
        <end position="84"/>
    </location>
</feature>
<dbReference type="GO" id="GO:0005886">
    <property type="term" value="C:plasma membrane"/>
    <property type="evidence" value="ECO:0007669"/>
    <property type="project" value="UniProtKB-SubCell"/>
</dbReference>
<evidence type="ECO:0000256" key="4">
    <source>
        <dbReference type="ARBA" id="ARBA00022692"/>
    </source>
</evidence>
<dbReference type="PANTHER" id="PTHR30341">
    <property type="entry name" value="SODIUM ION/PROTON ANTIPORTER NHAA-RELATED"/>
    <property type="match status" value="1"/>
</dbReference>
<evidence type="ECO:0000313" key="9">
    <source>
        <dbReference type="Proteomes" id="UP000266934"/>
    </source>
</evidence>
<evidence type="ECO:0000256" key="2">
    <source>
        <dbReference type="ARBA" id="ARBA00015550"/>
    </source>
</evidence>
<evidence type="ECO:0000256" key="3">
    <source>
        <dbReference type="ARBA" id="ARBA00022475"/>
    </source>
</evidence>
<evidence type="ECO:0000256" key="7">
    <source>
        <dbReference type="SAM" id="Phobius"/>
    </source>
</evidence>
<organism evidence="8 9">
    <name type="scientific">Blastochloris tepida</name>
    <dbReference type="NCBI Taxonomy" id="2233851"/>
    <lineage>
        <taxon>Bacteria</taxon>
        <taxon>Pseudomonadati</taxon>
        <taxon>Pseudomonadota</taxon>
        <taxon>Alphaproteobacteria</taxon>
        <taxon>Hyphomicrobiales</taxon>
        <taxon>Blastochloridaceae</taxon>
        <taxon>Blastochloris</taxon>
    </lineage>
</organism>
<dbReference type="AlphaFoldDB" id="A0A348FXM0"/>
<feature type="transmembrane region" description="Helical" evidence="7">
    <location>
        <begin position="24"/>
        <end position="46"/>
    </location>
</feature>
<proteinExistence type="predicted"/>
<evidence type="ECO:0000256" key="6">
    <source>
        <dbReference type="ARBA" id="ARBA00023136"/>
    </source>
</evidence>
<dbReference type="Gene3D" id="1.20.1530.10">
    <property type="entry name" value="Na+/H+ antiporter like domain"/>
    <property type="match status" value="1"/>
</dbReference>
<keyword evidence="9" id="KW-1185">Reference proteome</keyword>
<evidence type="ECO:0000256" key="1">
    <source>
        <dbReference type="ARBA" id="ARBA00004429"/>
    </source>
</evidence>
<dbReference type="Proteomes" id="UP000266934">
    <property type="component" value="Chromosome"/>
</dbReference>
<dbReference type="GO" id="GO:0015385">
    <property type="term" value="F:sodium:proton antiporter activity"/>
    <property type="evidence" value="ECO:0007669"/>
    <property type="project" value="TreeGrafter"/>
</dbReference>
<name>A0A348FXM0_9HYPH</name>
<keyword evidence="6 7" id="KW-0472">Membrane</keyword>
<keyword evidence="3" id="KW-1003">Cell membrane</keyword>
<comment type="subcellular location">
    <subcellularLocation>
        <location evidence="1">Cell inner membrane</location>
        <topology evidence="1">Multi-pass membrane protein</topology>
    </subcellularLocation>
</comment>
<dbReference type="PANTHER" id="PTHR30341:SF0">
    <property type="entry name" value="NA(+)_H(+) ANTIPORTER NHAA"/>
    <property type="match status" value="1"/>
</dbReference>
<dbReference type="KEGG" id="blag:BLTE_07380"/>
<feature type="transmembrane region" description="Helical" evidence="7">
    <location>
        <begin position="96"/>
        <end position="116"/>
    </location>
</feature>
<reference evidence="8 9" key="1">
    <citation type="submission" date="2018-08" db="EMBL/GenBank/DDBJ databases">
        <title>Complete genome sequencing of Blastochloris tepida GI.</title>
        <authorList>
            <person name="Tsukatani Y."/>
            <person name="Mori H."/>
        </authorList>
    </citation>
    <scope>NUCLEOTIDE SEQUENCE [LARGE SCALE GENOMIC DNA]</scope>
    <source>
        <strain evidence="8 9">GI</strain>
    </source>
</reference>
<dbReference type="Pfam" id="PF06965">
    <property type="entry name" value="Na_H_antiport_1"/>
    <property type="match status" value="1"/>
</dbReference>
<keyword evidence="4 7" id="KW-0812">Transmembrane</keyword>
<dbReference type="InterPro" id="IPR004670">
    <property type="entry name" value="NhaA"/>
</dbReference>
<dbReference type="RefSeq" id="WP_126397741.1">
    <property type="nucleotide sequence ID" value="NZ_AP018907.1"/>
</dbReference>
<dbReference type="OrthoDB" id="9808135at2"/>
<gene>
    <name evidence="8" type="ORF">BLTE_07380</name>
</gene>